<evidence type="ECO:0000256" key="1">
    <source>
        <dbReference type="ARBA" id="ARBA00022723"/>
    </source>
</evidence>
<evidence type="ECO:0000313" key="8">
    <source>
        <dbReference type="Proteomes" id="UP001567350"/>
    </source>
</evidence>
<dbReference type="SUPFAM" id="SSF57716">
    <property type="entry name" value="Glucocorticoid receptor-like (DNA-binding domain)"/>
    <property type="match status" value="1"/>
</dbReference>
<feature type="compositionally biased region" description="Basic and acidic residues" evidence="5">
    <location>
        <begin position="55"/>
        <end position="73"/>
    </location>
</feature>
<evidence type="ECO:0000256" key="4">
    <source>
        <dbReference type="PROSITE-ProRule" id="PRU00510"/>
    </source>
</evidence>
<reference evidence="7 8" key="1">
    <citation type="submission" date="2024-08" db="EMBL/GenBank/DDBJ databases">
        <authorList>
            <person name="Feng Z."/>
            <person name="Ronholm J."/>
        </authorList>
    </citation>
    <scope>NUCLEOTIDE SEQUENCE [LARGE SCALE GENOMIC DNA]</scope>
    <source>
        <strain evidence="7 8">4-AB0-8</strain>
    </source>
</reference>
<organism evidence="7 8">
    <name type="scientific">Comamonas jiangduensis</name>
    <dbReference type="NCBI Taxonomy" id="1194168"/>
    <lineage>
        <taxon>Bacteria</taxon>
        <taxon>Pseudomonadati</taxon>
        <taxon>Pseudomonadota</taxon>
        <taxon>Betaproteobacteria</taxon>
        <taxon>Burkholderiales</taxon>
        <taxon>Comamonadaceae</taxon>
        <taxon>Comamonas</taxon>
    </lineage>
</organism>
<dbReference type="Gene3D" id="1.20.120.910">
    <property type="entry name" value="DksA, coiled-coil domain"/>
    <property type="match status" value="1"/>
</dbReference>
<dbReference type="EMBL" id="JBGJLR010000014">
    <property type="protein sequence ID" value="MEZ2740198.1"/>
    <property type="molecule type" value="Genomic_DNA"/>
</dbReference>
<evidence type="ECO:0000256" key="2">
    <source>
        <dbReference type="ARBA" id="ARBA00022771"/>
    </source>
</evidence>
<accession>A0ABV4IEC3</accession>
<dbReference type="SUPFAM" id="SSF109635">
    <property type="entry name" value="DnaK suppressor protein DksA, alpha-hairpin domain"/>
    <property type="match status" value="1"/>
</dbReference>
<keyword evidence="1" id="KW-0479">Metal-binding</keyword>
<name>A0ABV4IEC3_9BURK</name>
<comment type="caution">
    <text evidence="7">The sequence shown here is derived from an EMBL/GenBank/DDBJ whole genome shotgun (WGS) entry which is preliminary data.</text>
</comment>
<dbReference type="PANTHER" id="PTHR33823">
    <property type="entry name" value="RNA POLYMERASE-BINDING TRANSCRIPTION FACTOR DKSA-RELATED"/>
    <property type="match status" value="1"/>
</dbReference>
<evidence type="ECO:0000259" key="6">
    <source>
        <dbReference type="Pfam" id="PF01258"/>
    </source>
</evidence>
<sequence length="126" mass="14350">MSTITKTHLQALKTHLHQRAQQLLQELDTARSEQAQSVHDTEDLPPEPDANQSRDTSDREVRHAEQMRDQQELKDVRAALQRMEDGSYGECMDCGKGIALARLQAFPSAKRCIACQTLHEDKKRRA</sequence>
<dbReference type="Pfam" id="PF01258">
    <property type="entry name" value="zf-dskA_traR"/>
    <property type="match status" value="1"/>
</dbReference>
<dbReference type="PROSITE" id="PS51128">
    <property type="entry name" value="ZF_DKSA_2"/>
    <property type="match status" value="1"/>
</dbReference>
<proteinExistence type="predicted"/>
<evidence type="ECO:0000256" key="5">
    <source>
        <dbReference type="SAM" id="MobiDB-lite"/>
    </source>
</evidence>
<evidence type="ECO:0000313" key="7">
    <source>
        <dbReference type="EMBL" id="MEZ2740198.1"/>
    </source>
</evidence>
<feature type="zinc finger region" description="dksA C4-type" evidence="4">
    <location>
        <begin position="91"/>
        <end position="115"/>
    </location>
</feature>
<gene>
    <name evidence="7" type="ORF">ACBP88_12215</name>
</gene>
<keyword evidence="8" id="KW-1185">Reference proteome</keyword>
<keyword evidence="3" id="KW-0862">Zinc</keyword>
<feature type="region of interest" description="Disordered" evidence="5">
    <location>
        <begin position="24"/>
        <end position="73"/>
    </location>
</feature>
<evidence type="ECO:0000256" key="3">
    <source>
        <dbReference type="ARBA" id="ARBA00022833"/>
    </source>
</evidence>
<dbReference type="InterPro" id="IPR037187">
    <property type="entry name" value="DnaK_N"/>
</dbReference>
<dbReference type="InterPro" id="IPR000962">
    <property type="entry name" value="Znf_DskA_TraR"/>
</dbReference>
<protein>
    <submittedName>
        <fullName evidence="7">TraR/DksA family transcriptional regulator</fullName>
    </submittedName>
</protein>
<dbReference type="Proteomes" id="UP001567350">
    <property type="component" value="Unassembled WGS sequence"/>
</dbReference>
<dbReference type="PANTHER" id="PTHR33823:SF4">
    <property type="entry name" value="GENERAL STRESS PROTEIN 16O"/>
    <property type="match status" value="1"/>
</dbReference>
<feature type="domain" description="Zinc finger DksA/TraR C4-type" evidence="6">
    <location>
        <begin position="86"/>
        <end position="120"/>
    </location>
</feature>
<keyword evidence="2" id="KW-0863">Zinc-finger</keyword>
<dbReference type="RefSeq" id="WP_370893011.1">
    <property type="nucleotide sequence ID" value="NZ_JBGJLR010000014.1"/>
</dbReference>